<comment type="caution">
    <text evidence="1">The sequence shown here is derived from an EMBL/GenBank/DDBJ whole genome shotgun (WGS) entry which is preliminary data.</text>
</comment>
<dbReference type="Proteomes" id="UP000808146">
    <property type="component" value="Unassembled WGS sequence"/>
</dbReference>
<name>A0A9D7LQU7_9RHOO</name>
<gene>
    <name evidence="1" type="ORF">IPN75_17905</name>
</gene>
<dbReference type="EMBL" id="JADKBR010000022">
    <property type="protein sequence ID" value="MBK8892111.1"/>
    <property type="molecule type" value="Genomic_DNA"/>
</dbReference>
<reference evidence="1" key="1">
    <citation type="submission" date="2020-10" db="EMBL/GenBank/DDBJ databases">
        <title>Connecting structure to function with the recovery of over 1000 high-quality activated sludge metagenome-assembled genomes encoding full-length rRNA genes using long-read sequencing.</title>
        <authorList>
            <person name="Singleton C.M."/>
            <person name="Petriglieri F."/>
            <person name="Kristensen J.M."/>
            <person name="Kirkegaard R.H."/>
            <person name="Michaelsen T.Y."/>
            <person name="Andersen M.H."/>
            <person name="Karst S.M."/>
            <person name="Dueholm M.S."/>
            <person name="Nielsen P.H."/>
            <person name="Albertsen M."/>
        </authorList>
    </citation>
    <scope>NUCLEOTIDE SEQUENCE</scope>
    <source>
        <strain evidence="1">OdNE_18-Q3-R46-58_BAT3C.305</strain>
    </source>
</reference>
<dbReference type="AlphaFoldDB" id="A0A9D7LQU7"/>
<sequence length="106" mass="11956">MGFETALHEHHEGRNIADTATDLRDFQANESSHLAMRLDVPLLEQNALNPGDFLFPREVRNEVLGKTGKQRQAIVIILDLEKGALDLHYLVKQLVVLTIHLGNARH</sequence>
<protein>
    <submittedName>
        <fullName evidence="1">Uncharacterized protein</fullName>
    </submittedName>
</protein>
<proteinExistence type="predicted"/>
<evidence type="ECO:0000313" key="2">
    <source>
        <dbReference type="Proteomes" id="UP000808146"/>
    </source>
</evidence>
<accession>A0A9D7LQU7</accession>
<organism evidence="1 2">
    <name type="scientific">Candidatus Dechloromonas phosphorivorans</name>
    <dbReference type="NCBI Taxonomy" id="2899244"/>
    <lineage>
        <taxon>Bacteria</taxon>
        <taxon>Pseudomonadati</taxon>
        <taxon>Pseudomonadota</taxon>
        <taxon>Betaproteobacteria</taxon>
        <taxon>Rhodocyclales</taxon>
        <taxon>Azonexaceae</taxon>
        <taxon>Dechloromonas</taxon>
    </lineage>
</organism>
<evidence type="ECO:0000313" key="1">
    <source>
        <dbReference type="EMBL" id="MBK8892111.1"/>
    </source>
</evidence>